<evidence type="ECO:0000256" key="9">
    <source>
        <dbReference type="SAM" id="MobiDB-lite"/>
    </source>
</evidence>
<keyword evidence="7" id="KW-0694">RNA-binding</keyword>
<feature type="compositionally biased region" description="Basic and acidic residues" evidence="9">
    <location>
        <begin position="70"/>
        <end position="84"/>
    </location>
</feature>
<evidence type="ECO:0000256" key="3">
    <source>
        <dbReference type="ARBA" id="ARBA00022664"/>
    </source>
</evidence>
<comment type="subcellular location">
    <subcellularLocation>
        <location evidence="8">Cytoplasm</location>
    </subcellularLocation>
</comment>
<keyword evidence="5 8" id="KW-0255">Endonuclease</keyword>
<dbReference type="PANTHER" id="PTHR11207:SF0">
    <property type="entry name" value="RIBONUCLEASE 3"/>
    <property type="match status" value="1"/>
</dbReference>
<feature type="compositionally biased region" description="Basic residues" evidence="9">
    <location>
        <begin position="122"/>
        <end position="132"/>
    </location>
</feature>
<dbReference type="GO" id="GO:0046872">
    <property type="term" value="F:metal ion binding"/>
    <property type="evidence" value="ECO:0007669"/>
    <property type="project" value="UniProtKB-KW"/>
</dbReference>
<evidence type="ECO:0000256" key="6">
    <source>
        <dbReference type="ARBA" id="ARBA00022801"/>
    </source>
</evidence>
<dbReference type="Gene3D" id="1.10.1520.10">
    <property type="entry name" value="Ribonuclease III domain"/>
    <property type="match status" value="1"/>
</dbReference>
<keyword evidence="8" id="KW-0460">Magnesium</keyword>
<feature type="binding site" evidence="8">
    <location>
        <position position="585"/>
    </location>
    <ligand>
        <name>Mg(2+)</name>
        <dbReference type="ChEBI" id="CHEBI:18420"/>
    </ligand>
</feature>
<keyword evidence="6 8" id="KW-0378">Hydrolase</keyword>
<feature type="binding site" evidence="8">
    <location>
        <position position="582"/>
    </location>
    <ligand>
        <name>Mg(2+)</name>
        <dbReference type="ChEBI" id="CHEBI:18420"/>
    </ligand>
</feature>
<accession>A0AAW6HP72</accession>
<keyword evidence="8" id="KW-0698">rRNA processing</keyword>
<sequence length="693" mass="80448">MDNKQRNTTKNNRNSKKINNSNKKTVVQKEDKPVARNYGSRSLSSGYLHQLGVTRKKHTEKPIAINDPDYELKMREQKAREAKKIRPGSIDNSKKNKNHNKNSKQNKTNQKKNRNNFSASKKNSKTNIKHFNNKNIEEKPSLNTSNIELPSNPSLNMSLILKKSYEVNKNQFGLTSSNPKAQNSNIVDDEIKLSNNSEQLNPTKTIIKQIKLNDSNDVEKTNQPNSFNSNKNRQTKNRNRKNIKPIKIRSNEVVTIIETKNNREILDKLAEDKTVELQLAIDDPINQENNWKNLKPSTKRHKFKKNFRSNLSKNQDQNFDKNPVDSNSGKLDINNLFDFSNKQELLSENTDQKQLVLEENNTNQEIEKNYKKKPFFNKRKRSFQNSNRKIYNKRDRNFINGASSDIVNKVNDNFFGNQQSITEQEIDKITNYIKDNYPIIYDNLKQDDFTDFNKGIDDQDTLFYVKEEPKDIELLLKKCGIITNDKDIYEQALTHNSYSNEMKLNYNYQRLEFLGDAIINKVVAEYLYNLSESNEGEMTKDRIKIIQSKTLIKAATQLELIDYIKVGYGLKTTPLSPKILEDIFESFIGAAFLDQGEYFVKRILNDTIIGYYSKGELVETIDYKSIFQEIIHSTGLNMKIHYEKRFDPESNLYYVNLYAGGIMYGQGVDINTHRAEIRAAKDAISKFHGKLKV</sequence>
<feature type="region of interest" description="Disordered" evidence="9">
    <location>
        <begin position="308"/>
        <end position="327"/>
    </location>
</feature>
<feature type="compositionally biased region" description="Polar residues" evidence="9">
    <location>
        <begin position="308"/>
        <end position="317"/>
    </location>
</feature>
<comment type="similarity">
    <text evidence="2">Belongs to the ribonuclease III family.</text>
</comment>
<feature type="active site" evidence="8">
    <location>
        <position position="516"/>
    </location>
</feature>
<dbReference type="Pfam" id="PF14622">
    <property type="entry name" value="Ribonucleas_3_3"/>
    <property type="match status" value="1"/>
</dbReference>
<dbReference type="PANTHER" id="PTHR11207">
    <property type="entry name" value="RIBONUCLEASE III"/>
    <property type="match status" value="1"/>
</dbReference>
<dbReference type="EMBL" id="JAJHZP010000014">
    <property type="protein sequence ID" value="MDC4183499.1"/>
    <property type="molecule type" value="Genomic_DNA"/>
</dbReference>
<dbReference type="PROSITE" id="PS00517">
    <property type="entry name" value="RNASE_3_1"/>
    <property type="match status" value="1"/>
</dbReference>
<dbReference type="SMART" id="SM00535">
    <property type="entry name" value="RIBOc"/>
    <property type="match status" value="1"/>
</dbReference>
<dbReference type="EC" id="3.1.26.3" evidence="8"/>
<comment type="catalytic activity">
    <reaction evidence="1 8">
        <text>Endonucleolytic cleavage to 5'-phosphomonoester.</text>
        <dbReference type="EC" id="3.1.26.3"/>
    </reaction>
</comment>
<feature type="region of interest" description="Disordered" evidence="9">
    <location>
        <begin position="215"/>
        <end position="243"/>
    </location>
</feature>
<keyword evidence="8" id="KW-0963">Cytoplasm</keyword>
<dbReference type="Proteomes" id="UP001216384">
    <property type="component" value="Unassembled WGS sequence"/>
</dbReference>
<evidence type="ECO:0000256" key="8">
    <source>
        <dbReference type="HAMAP-Rule" id="MF_00104"/>
    </source>
</evidence>
<dbReference type="InterPro" id="IPR000999">
    <property type="entry name" value="RNase_III_dom"/>
</dbReference>
<dbReference type="InterPro" id="IPR011907">
    <property type="entry name" value="RNase_III"/>
</dbReference>
<protein>
    <recommendedName>
        <fullName evidence="8">Ribonuclease 3</fullName>
        <ecNumber evidence="8">3.1.26.3</ecNumber>
    </recommendedName>
    <alternativeName>
        <fullName evidence="8">Ribonuclease III</fullName>
        <shortName evidence="8">RNase III</shortName>
    </alternativeName>
</protein>
<dbReference type="Gene3D" id="3.30.160.20">
    <property type="match status" value="1"/>
</dbReference>
<dbReference type="SUPFAM" id="SSF69065">
    <property type="entry name" value="RNase III domain-like"/>
    <property type="match status" value="1"/>
</dbReference>
<keyword evidence="4 8" id="KW-0540">Nuclease</keyword>
<evidence type="ECO:0000256" key="5">
    <source>
        <dbReference type="ARBA" id="ARBA00022759"/>
    </source>
</evidence>
<dbReference type="GO" id="GO:0010468">
    <property type="term" value="P:regulation of gene expression"/>
    <property type="evidence" value="ECO:0007669"/>
    <property type="project" value="TreeGrafter"/>
</dbReference>
<feature type="binding site" evidence="8">
    <location>
        <position position="512"/>
    </location>
    <ligand>
        <name>Mg(2+)</name>
        <dbReference type="ChEBI" id="CHEBI:18420"/>
    </ligand>
</feature>
<organism evidence="11 12">
    <name type="scientific">Mycoplasma bradburyae</name>
    <dbReference type="NCBI Taxonomy" id="2963128"/>
    <lineage>
        <taxon>Bacteria</taxon>
        <taxon>Bacillati</taxon>
        <taxon>Mycoplasmatota</taxon>
        <taxon>Mollicutes</taxon>
        <taxon>Mycoplasmataceae</taxon>
        <taxon>Mycoplasma</taxon>
    </lineage>
</organism>
<evidence type="ECO:0000313" key="11">
    <source>
        <dbReference type="EMBL" id="MDC4183499.1"/>
    </source>
</evidence>
<dbReference type="GO" id="GO:0006397">
    <property type="term" value="P:mRNA processing"/>
    <property type="evidence" value="ECO:0007669"/>
    <property type="project" value="UniProtKB-UniRule"/>
</dbReference>
<gene>
    <name evidence="8 11" type="primary">rnc</name>
    <name evidence="11" type="ORF">LNO71_02445</name>
</gene>
<comment type="caution">
    <text evidence="11">The sequence shown here is derived from an EMBL/GenBank/DDBJ whole genome shotgun (WGS) entry which is preliminary data.</text>
</comment>
<dbReference type="GO" id="GO:0008033">
    <property type="term" value="P:tRNA processing"/>
    <property type="evidence" value="ECO:0007669"/>
    <property type="project" value="UniProtKB-KW"/>
</dbReference>
<dbReference type="InterPro" id="IPR014720">
    <property type="entry name" value="dsRBD_dom"/>
</dbReference>
<dbReference type="RefSeq" id="WP_255045662.1">
    <property type="nucleotide sequence ID" value="NZ_CP101415.1"/>
</dbReference>
<dbReference type="PROSITE" id="PS50142">
    <property type="entry name" value="RNASE_3_2"/>
    <property type="match status" value="1"/>
</dbReference>
<comment type="cofactor">
    <cofactor evidence="8">
        <name>Mg(2+)</name>
        <dbReference type="ChEBI" id="CHEBI:18420"/>
    </cofactor>
</comment>
<feature type="compositionally biased region" description="Low complexity" evidence="9">
    <location>
        <begin position="1"/>
        <end position="24"/>
    </location>
</feature>
<dbReference type="CDD" id="cd00593">
    <property type="entry name" value="RIBOc"/>
    <property type="match status" value="1"/>
</dbReference>
<reference evidence="11" key="1">
    <citation type="submission" date="2021-11" db="EMBL/GenBank/DDBJ databases">
        <title>Description of Mycoplasma bradburyaesp. nov.from sea birds: a tribute to a great mycoplasmologist.</title>
        <authorList>
            <person name="Ramirez A.S."/>
            <person name="Poveda C."/>
            <person name="Suarez-Perez A."/>
            <person name="Rosales R.S."/>
            <person name="Dijkman R."/>
            <person name="Feberwee A."/>
            <person name="Spergser J."/>
            <person name="Szostak M.P."/>
            <person name="Ressel L."/>
            <person name="Calabuig P."/>
            <person name="Catania S."/>
            <person name="Gobbo F."/>
            <person name="Timofte D."/>
            <person name="Poveda J.B."/>
        </authorList>
    </citation>
    <scope>NUCLEOTIDE SEQUENCE</scope>
    <source>
        <strain evidence="11">T264</strain>
    </source>
</reference>
<feature type="compositionally biased region" description="Basic residues" evidence="9">
    <location>
        <begin position="233"/>
        <end position="243"/>
    </location>
</feature>
<keyword evidence="3 8" id="KW-0507">mRNA processing</keyword>
<comment type="function">
    <text evidence="8">Digests double-stranded RNA. Involved in the processing of primary rRNA transcript to yield the immediate precursors to the large and small rRNAs (23S and 16S). Processes some mRNAs, and tRNAs when they are encoded in the rRNA operon. Processes pre-crRNA and tracrRNA of type II CRISPR loci if present in the organism.</text>
</comment>
<dbReference type="GO" id="GO:0003725">
    <property type="term" value="F:double-stranded RNA binding"/>
    <property type="evidence" value="ECO:0007669"/>
    <property type="project" value="TreeGrafter"/>
</dbReference>
<feature type="compositionally biased region" description="Basic residues" evidence="9">
    <location>
        <begin position="95"/>
        <end position="114"/>
    </location>
</feature>
<evidence type="ECO:0000313" key="12">
    <source>
        <dbReference type="Proteomes" id="UP001216384"/>
    </source>
</evidence>
<evidence type="ECO:0000256" key="2">
    <source>
        <dbReference type="ARBA" id="ARBA00010183"/>
    </source>
</evidence>
<dbReference type="GO" id="GO:0004525">
    <property type="term" value="F:ribonuclease III activity"/>
    <property type="evidence" value="ECO:0007669"/>
    <property type="project" value="UniProtKB-UniRule"/>
</dbReference>
<dbReference type="GO" id="GO:0005737">
    <property type="term" value="C:cytoplasm"/>
    <property type="evidence" value="ECO:0007669"/>
    <property type="project" value="UniProtKB-SubCell"/>
</dbReference>
<evidence type="ECO:0000256" key="1">
    <source>
        <dbReference type="ARBA" id="ARBA00000109"/>
    </source>
</evidence>
<keyword evidence="8" id="KW-0819">tRNA processing</keyword>
<dbReference type="Pfam" id="PF00035">
    <property type="entry name" value="dsrm"/>
    <property type="match status" value="1"/>
</dbReference>
<evidence type="ECO:0000256" key="4">
    <source>
        <dbReference type="ARBA" id="ARBA00022722"/>
    </source>
</evidence>
<proteinExistence type="inferred from homology"/>
<feature type="domain" description="RNase III" evidence="10">
    <location>
        <begin position="472"/>
        <end position="596"/>
    </location>
</feature>
<dbReference type="AlphaFoldDB" id="A0AAW6HP72"/>
<feature type="active site" evidence="8">
    <location>
        <position position="585"/>
    </location>
</feature>
<feature type="region of interest" description="Disordered" evidence="9">
    <location>
        <begin position="1"/>
        <end position="152"/>
    </location>
</feature>
<evidence type="ECO:0000256" key="7">
    <source>
        <dbReference type="ARBA" id="ARBA00022884"/>
    </source>
</evidence>
<dbReference type="GO" id="GO:0006364">
    <property type="term" value="P:rRNA processing"/>
    <property type="evidence" value="ECO:0007669"/>
    <property type="project" value="UniProtKB-UniRule"/>
</dbReference>
<name>A0AAW6HP72_9MOLU</name>
<keyword evidence="8" id="KW-0479">Metal-binding</keyword>
<dbReference type="HAMAP" id="MF_00104">
    <property type="entry name" value="RNase_III"/>
    <property type="match status" value="1"/>
</dbReference>
<feature type="compositionally biased region" description="Polar residues" evidence="9">
    <location>
        <begin position="141"/>
        <end position="152"/>
    </location>
</feature>
<dbReference type="NCBIfam" id="TIGR02191">
    <property type="entry name" value="RNaseIII"/>
    <property type="match status" value="1"/>
</dbReference>
<dbReference type="InterPro" id="IPR036389">
    <property type="entry name" value="RNase_III_sf"/>
</dbReference>
<comment type="subunit">
    <text evidence="8">Homodimer.</text>
</comment>
<dbReference type="SUPFAM" id="SSF54768">
    <property type="entry name" value="dsRNA-binding domain-like"/>
    <property type="match status" value="1"/>
</dbReference>
<evidence type="ECO:0000259" key="10">
    <source>
        <dbReference type="PROSITE" id="PS50142"/>
    </source>
</evidence>